<dbReference type="Proteomes" id="UP000623467">
    <property type="component" value="Unassembled WGS sequence"/>
</dbReference>
<sequence length="160" mass="18386">MVSSTQPQAPAMPGRGRHLTMEEALRARPSPRQCTKGPVDVACDHKTRAQQHPRAQEKVMAQWQFFAKHDPINRELPAQFYVGMPDIPTATIEQFLFFVAAFAQRKMPKGALVDKMYTFAYCLEMRANVVLSRRVFGQLIVWVYSERFDQYLIQARPDLA</sequence>
<dbReference type="EMBL" id="JACAZH010000004">
    <property type="protein sequence ID" value="KAF7370645.1"/>
    <property type="molecule type" value="Genomic_DNA"/>
</dbReference>
<organism evidence="1 2">
    <name type="scientific">Mycena sanguinolenta</name>
    <dbReference type="NCBI Taxonomy" id="230812"/>
    <lineage>
        <taxon>Eukaryota</taxon>
        <taxon>Fungi</taxon>
        <taxon>Dikarya</taxon>
        <taxon>Basidiomycota</taxon>
        <taxon>Agaricomycotina</taxon>
        <taxon>Agaricomycetes</taxon>
        <taxon>Agaricomycetidae</taxon>
        <taxon>Agaricales</taxon>
        <taxon>Marasmiineae</taxon>
        <taxon>Mycenaceae</taxon>
        <taxon>Mycena</taxon>
    </lineage>
</organism>
<protein>
    <submittedName>
        <fullName evidence="1">Uncharacterized protein</fullName>
    </submittedName>
</protein>
<reference evidence="1" key="1">
    <citation type="submission" date="2020-05" db="EMBL/GenBank/DDBJ databases">
        <title>Mycena genomes resolve the evolution of fungal bioluminescence.</title>
        <authorList>
            <person name="Tsai I.J."/>
        </authorList>
    </citation>
    <scope>NUCLEOTIDE SEQUENCE</scope>
    <source>
        <strain evidence="1">160909Yilan</strain>
    </source>
</reference>
<keyword evidence="2" id="KW-1185">Reference proteome</keyword>
<evidence type="ECO:0000313" key="1">
    <source>
        <dbReference type="EMBL" id="KAF7370645.1"/>
    </source>
</evidence>
<proteinExistence type="predicted"/>
<name>A0A8H7DDR3_9AGAR</name>
<gene>
    <name evidence="1" type="ORF">MSAN_00697500</name>
</gene>
<accession>A0A8H7DDR3</accession>
<dbReference type="AlphaFoldDB" id="A0A8H7DDR3"/>
<comment type="caution">
    <text evidence="1">The sequence shown here is derived from an EMBL/GenBank/DDBJ whole genome shotgun (WGS) entry which is preliminary data.</text>
</comment>
<evidence type="ECO:0000313" key="2">
    <source>
        <dbReference type="Proteomes" id="UP000623467"/>
    </source>
</evidence>